<dbReference type="SUPFAM" id="SSF52540">
    <property type="entry name" value="P-loop containing nucleoside triphosphate hydrolases"/>
    <property type="match status" value="1"/>
</dbReference>
<dbReference type="GO" id="GO:0005634">
    <property type="term" value="C:nucleus"/>
    <property type="evidence" value="ECO:0007669"/>
    <property type="project" value="TreeGrafter"/>
</dbReference>
<keyword evidence="3" id="KW-1185">Reference proteome</keyword>
<dbReference type="InterPro" id="IPR027417">
    <property type="entry name" value="P-loop_NTPase"/>
</dbReference>
<dbReference type="RefSeq" id="XP_067492937.1">
    <property type="nucleotide sequence ID" value="XM_067630277.1"/>
</dbReference>
<sequence>MRSFFIRRGILSLGYLRCGVNVATSHAFRFKPLLSPKRAYVGDRQLQSRSLTSSSRQPSREDDNGWGEEGYDDDVVVRGPDAPKPLQETKDESTGIRKVVLPPLSKQQEQARQILVAGKQNVLINACAGSGKTTTLLQMAAHIGKKILALLYNRRLRAETIARSESLDLKDLTIDNYHGLAYRYYTPEADTDQGLKRIVEDDMQPTHPLPEFDVLVLDEQQDMNPIIYNFVLKLLRDCAKTGTNSPQLMLLGDPRQEIYQFNNADKRFLTHCRELFPGQYLENGRVHERTWVEINQMVSFRMTSKIIRFINHQLLRGSKPQIEAVKDNPDDPLPRYVVCDAYGDEPLKELKRLLYEEGLRPEEILVMAPSLRSAKNPIRDLANLIALEMPEVRLHIPTDDDDGISEKVSAGKLIFASYHQAKGIEREAAILFDFSSSYYDFYDRHPTTLVNVGNVQYVAVTRAKKHLVLIHHYEDDYLPFINRKTLSKYCYRPPGSNSRVKPRRTEKEIKRIKMPKVIWKVTDLTRNIPETVVSACFKELDLEMVWEPNQYRARPDRHIEVAPGDWEAVADITGTAVPAIFEYEQRKTCKLVTDVIDSLEQSQKPLGLLHEKHTRHMLDINDRLEEKKLQISDILFMANIYNMLASGYIYKVLSIPLEKYTWFTREHSKAACNILSKHIGDQARYEVFIRHKFIDVKAGDNHVSVIGRVDSFDYMRLWELKWTHALRPEHVLQVALYAAINKRSIIKNFREKEYVDSQHLEYRERIAKRKTKPKIPIDIDYNDLKDEDLAKRLNRLSNYLLHIPTGQKIKISSPSGSERDGFIEVLRKLINAKINPPPLAINDTKFLEEAKNGFPSFVGPCTVPPWLSPGWNKMKKQSKPKAVD</sequence>
<dbReference type="PANTHER" id="PTHR11070:SF66">
    <property type="entry name" value="UVRD-LIKE HELICASE C-TERMINAL DOMAIN-CONTAINING PROTEIN"/>
    <property type="match status" value="1"/>
</dbReference>
<feature type="region of interest" description="Disordered" evidence="1">
    <location>
        <begin position="45"/>
        <end position="95"/>
    </location>
</feature>
<dbReference type="GO" id="GO:0043138">
    <property type="term" value="F:3'-5' DNA helicase activity"/>
    <property type="evidence" value="ECO:0007669"/>
    <property type="project" value="TreeGrafter"/>
</dbReference>
<dbReference type="Pfam" id="PF13245">
    <property type="entry name" value="AAA_19"/>
    <property type="match status" value="1"/>
</dbReference>
<dbReference type="AlphaFoldDB" id="A0A437A859"/>
<dbReference type="Gene3D" id="3.40.50.300">
    <property type="entry name" value="P-loop containing nucleotide triphosphate hydrolases"/>
    <property type="match status" value="2"/>
</dbReference>
<organism evidence="2 3">
    <name type="scientific">Arthrobotrys flagrans</name>
    <name type="common">Nematode-trapping fungus</name>
    <name type="synonym">Trichothecium flagrans</name>
    <dbReference type="NCBI Taxonomy" id="97331"/>
    <lineage>
        <taxon>Eukaryota</taxon>
        <taxon>Fungi</taxon>
        <taxon>Dikarya</taxon>
        <taxon>Ascomycota</taxon>
        <taxon>Pezizomycotina</taxon>
        <taxon>Orbiliomycetes</taxon>
        <taxon>Orbiliales</taxon>
        <taxon>Orbiliaceae</taxon>
        <taxon>Arthrobotrys</taxon>
    </lineage>
</organism>
<reference evidence="2 3" key="1">
    <citation type="submission" date="2019-01" db="EMBL/GenBank/DDBJ databases">
        <title>Intercellular communication is required for trap formation in the nematode-trapping fungus Duddingtonia flagrans.</title>
        <authorList>
            <person name="Youssar L."/>
            <person name="Wernet V."/>
            <person name="Hensel N."/>
            <person name="Hildebrandt H.-G."/>
            <person name="Fischer R."/>
        </authorList>
    </citation>
    <scope>NUCLEOTIDE SEQUENCE [LARGE SCALE GENOMIC DNA]</scope>
    <source>
        <strain evidence="2 3">CBS H-5679</strain>
    </source>
</reference>
<evidence type="ECO:0000313" key="3">
    <source>
        <dbReference type="Proteomes" id="UP000283090"/>
    </source>
</evidence>
<accession>A0A437A859</accession>
<evidence type="ECO:0000256" key="1">
    <source>
        <dbReference type="SAM" id="MobiDB-lite"/>
    </source>
</evidence>
<dbReference type="GO" id="GO:0000725">
    <property type="term" value="P:recombinational repair"/>
    <property type="evidence" value="ECO:0007669"/>
    <property type="project" value="TreeGrafter"/>
</dbReference>
<comment type="caution">
    <text evidence="2">The sequence shown here is derived from an EMBL/GenBank/DDBJ whole genome shotgun (WGS) entry which is preliminary data.</text>
</comment>
<dbReference type="PANTHER" id="PTHR11070">
    <property type="entry name" value="UVRD / RECB / PCRA DNA HELICASE FAMILY MEMBER"/>
    <property type="match status" value="1"/>
</dbReference>
<feature type="compositionally biased region" description="Acidic residues" evidence="1">
    <location>
        <begin position="64"/>
        <end position="74"/>
    </location>
</feature>
<dbReference type="InterPro" id="IPR000212">
    <property type="entry name" value="DNA_helicase_UvrD/REP"/>
</dbReference>
<dbReference type="STRING" id="97331.A0A437A859"/>
<dbReference type="EMBL" id="SAEB01000003">
    <property type="protein sequence ID" value="RVD87393.1"/>
    <property type="molecule type" value="Genomic_DNA"/>
</dbReference>
<name>A0A437A859_ARTFL</name>
<dbReference type="GO" id="GO:0003677">
    <property type="term" value="F:DNA binding"/>
    <property type="evidence" value="ECO:0007669"/>
    <property type="project" value="InterPro"/>
</dbReference>
<evidence type="ECO:0000313" key="2">
    <source>
        <dbReference type="EMBL" id="RVD87393.1"/>
    </source>
</evidence>
<dbReference type="GO" id="GO:0005524">
    <property type="term" value="F:ATP binding"/>
    <property type="evidence" value="ECO:0007669"/>
    <property type="project" value="InterPro"/>
</dbReference>
<dbReference type="Proteomes" id="UP000283090">
    <property type="component" value="Unassembled WGS sequence"/>
</dbReference>
<dbReference type="OrthoDB" id="1470711at2759"/>
<dbReference type="VEuPathDB" id="FungiDB:DFL_001629"/>
<feature type="compositionally biased region" description="Low complexity" evidence="1">
    <location>
        <begin position="45"/>
        <end position="57"/>
    </location>
</feature>
<dbReference type="GeneID" id="93583940"/>
<gene>
    <name evidence="2" type="ORF">DFL_001629</name>
</gene>
<proteinExistence type="predicted"/>
<protein>
    <submittedName>
        <fullName evidence="2">Uncharacterized protein</fullName>
    </submittedName>
</protein>